<reference evidence="2" key="1">
    <citation type="journal article" date="2023" name="Front. Plant Sci.">
        <title>Chromosomal-level genome assembly of Melastoma candidum provides insights into trichome evolution.</title>
        <authorList>
            <person name="Zhong Y."/>
            <person name="Wu W."/>
            <person name="Sun C."/>
            <person name="Zou P."/>
            <person name="Liu Y."/>
            <person name="Dai S."/>
            <person name="Zhou R."/>
        </authorList>
    </citation>
    <scope>NUCLEOTIDE SEQUENCE [LARGE SCALE GENOMIC DNA]</scope>
</reference>
<gene>
    <name evidence="1" type="ORF">MLD38_022635</name>
</gene>
<proteinExistence type="predicted"/>
<evidence type="ECO:0000313" key="1">
    <source>
        <dbReference type="EMBL" id="KAI4366812.1"/>
    </source>
</evidence>
<keyword evidence="2" id="KW-1185">Reference proteome</keyword>
<comment type="caution">
    <text evidence="1">The sequence shown here is derived from an EMBL/GenBank/DDBJ whole genome shotgun (WGS) entry which is preliminary data.</text>
</comment>
<dbReference type="EMBL" id="CM042885">
    <property type="protein sequence ID" value="KAI4366812.1"/>
    <property type="molecule type" value="Genomic_DNA"/>
</dbReference>
<organism evidence="1 2">
    <name type="scientific">Melastoma candidum</name>
    <dbReference type="NCBI Taxonomy" id="119954"/>
    <lineage>
        <taxon>Eukaryota</taxon>
        <taxon>Viridiplantae</taxon>
        <taxon>Streptophyta</taxon>
        <taxon>Embryophyta</taxon>
        <taxon>Tracheophyta</taxon>
        <taxon>Spermatophyta</taxon>
        <taxon>Magnoliopsida</taxon>
        <taxon>eudicotyledons</taxon>
        <taxon>Gunneridae</taxon>
        <taxon>Pentapetalae</taxon>
        <taxon>rosids</taxon>
        <taxon>malvids</taxon>
        <taxon>Myrtales</taxon>
        <taxon>Melastomataceae</taxon>
        <taxon>Melastomatoideae</taxon>
        <taxon>Melastomateae</taxon>
        <taxon>Melastoma</taxon>
    </lineage>
</organism>
<sequence>MSPRTPFNMAVDGGKKIREEEPINETCKRKEEIKRAEDINSRYRHSGIYIRLTRTRSTSRILRSSTQQGLEGTPITFVPFGGGLRMRSGKEYGRIQIIAFIRNVATDFRFEEVYPNEKISYKPYLVLANGLLLRLMPH</sequence>
<protein>
    <submittedName>
        <fullName evidence="1">Uncharacterized protein</fullName>
    </submittedName>
</protein>
<name>A0ACB9QJ30_9MYRT</name>
<evidence type="ECO:0000313" key="2">
    <source>
        <dbReference type="Proteomes" id="UP001057402"/>
    </source>
</evidence>
<accession>A0ACB9QJ30</accession>
<dbReference type="Proteomes" id="UP001057402">
    <property type="component" value="Chromosome 6"/>
</dbReference>